<dbReference type="InterPro" id="IPR014755">
    <property type="entry name" value="Cu-Rt/internalin_Ig-like"/>
</dbReference>
<dbReference type="Pfam" id="PF04234">
    <property type="entry name" value="CopC"/>
    <property type="match status" value="1"/>
</dbReference>
<keyword evidence="6" id="KW-0812">Transmembrane</keyword>
<accession>A0ABX5VRP0</accession>
<evidence type="ECO:0000256" key="3">
    <source>
        <dbReference type="ARBA" id="ARBA00022729"/>
    </source>
</evidence>
<keyword evidence="6" id="KW-1133">Transmembrane helix</keyword>
<gene>
    <name evidence="9" type="ORF">FE251_15060</name>
</gene>
<dbReference type="InterPro" id="IPR032694">
    <property type="entry name" value="CopC/D"/>
</dbReference>
<feature type="chain" id="PRO_5045894181" evidence="7">
    <location>
        <begin position="39"/>
        <end position="208"/>
    </location>
</feature>
<evidence type="ECO:0000313" key="9">
    <source>
        <dbReference type="EMBL" id="QDB80541.1"/>
    </source>
</evidence>
<feature type="region of interest" description="Disordered" evidence="5">
    <location>
        <begin position="138"/>
        <end position="169"/>
    </location>
</feature>
<dbReference type="EMBL" id="CP040899">
    <property type="protein sequence ID" value="QDB80541.1"/>
    <property type="molecule type" value="Genomic_DNA"/>
</dbReference>
<name>A0ABX5VRP0_9MICO</name>
<evidence type="ECO:0000259" key="8">
    <source>
        <dbReference type="Pfam" id="PF04234"/>
    </source>
</evidence>
<proteinExistence type="predicted"/>
<keyword evidence="4" id="KW-0186">Copper</keyword>
<protein>
    <submittedName>
        <fullName evidence="9">Copper resistance protein CopC</fullName>
    </submittedName>
</protein>
<feature type="transmembrane region" description="Helical" evidence="6">
    <location>
        <begin position="179"/>
        <end position="200"/>
    </location>
</feature>
<reference evidence="9 10" key="1">
    <citation type="submission" date="2019-05" db="EMBL/GenBank/DDBJ databases">
        <title>Georgenia *** sp. nov., and Georgenia *** sp. nov., isolated from the intestinal contents of plateau pika (Ochotona curzoniae) in the Qinghai-Tibet plateau of China.</title>
        <authorList>
            <person name="Tian Z."/>
        </authorList>
    </citation>
    <scope>NUCLEOTIDE SEQUENCE [LARGE SCALE GENOMIC DNA]</scope>
    <source>
        <strain evidence="9 10">Z294</strain>
    </source>
</reference>
<dbReference type="Gene3D" id="2.60.40.1220">
    <property type="match status" value="1"/>
</dbReference>
<feature type="signal peptide" evidence="7">
    <location>
        <begin position="1"/>
        <end position="38"/>
    </location>
</feature>
<dbReference type="PANTHER" id="PTHR34820:SF4">
    <property type="entry name" value="INNER MEMBRANE PROTEIN YEBZ"/>
    <property type="match status" value="1"/>
</dbReference>
<dbReference type="InterPro" id="IPR014756">
    <property type="entry name" value="Ig_E-set"/>
</dbReference>
<evidence type="ECO:0000256" key="1">
    <source>
        <dbReference type="ARBA" id="ARBA00004196"/>
    </source>
</evidence>
<keyword evidence="2" id="KW-0479">Metal-binding</keyword>
<keyword evidence="6" id="KW-0472">Membrane</keyword>
<comment type="subcellular location">
    <subcellularLocation>
        <location evidence="1">Cell envelope</location>
    </subcellularLocation>
</comment>
<evidence type="ECO:0000256" key="7">
    <source>
        <dbReference type="SAM" id="SignalP"/>
    </source>
</evidence>
<dbReference type="SUPFAM" id="SSF81296">
    <property type="entry name" value="E set domains"/>
    <property type="match status" value="1"/>
</dbReference>
<organism evidence="9 10">
    <name type="scientific">Georgenia wutianyii</name>
    <dbReference type="NCBI Taxonomy" id="2585135"/>
    <lineage>
        <taxon>Bacteria</taxon>
        <taxon>Bacillati</taxon>
        <taxon>Actinomycetota</taxon>
        <taxon>Actinomycetes</taxon>
        <taxon>Micrococcales</taxon>
        <taxon>Bogoriellaceae</taxon>
        <taxon>Georgenia</taxon>
    </lineage>
</organism>
<dbReference type="InterPro" id="IPR007348">
    <property type="entry name" value="CopC_dom"/>
</dbReference>
<evidence type="ECO:0000256" key="2">
    <source>
        <dbReference type="ARBA" id="ARBA00022723"/>
    </source>
</evidence>
<evidence type="ECO:0000256" key="4">
    <source>
        <dbReference type="ARBA" id="ARBA00023008"/>
    </source>
</evidence>
<keyword evidence="3 7" id="KW-0732">Signal</keyword>
<feature type="compositionally biased region" description="Low complexity" evidence="5">
    <location>
        <begin position="138"/>
        <end position="166"/>
    </location>
</feature>
<evidence type="ECO:0000256" key="5">
    <source>
        <dbReference type="SAM" id="MobiDB-lite"/>
    </source>
</evidence>
<dbReference type="Proteomes" id="UP000313948">
    <property type="component" value="Chromosome"/>
</dbReference>
<evidence type="ECO:0000256" key="6">
    <source>
        <dbReference type="SAM" id="Phobius"/>
    </source>
</evidence>
<keyword evidence="10" id="KW-1185">Reference proteome</keyword>
<evidence type="ECO:0000313" key="10">
    <source>
        <dbReference type="Proteomes" id="UP000313948"/>
    </source>
</evidence>
<dbReference type="PANTHER" id="PTHR34820">
    <property type="entry name" value="INNER MEMBRANE PROTEIN YEBZ"/>
    <property type="match status" value="1"/>
</dbReference>
<sequence length="208" mass="20818">MPTMAGMTFAAAFRRARAVVAGLLLLTLAVLVAPAAQAHDMLIDSRPAAGEVLSEAPDAVVLTFNNPPLAVGSAITVVDASGATVAQGEGTVEGAEVLLPLSEPLPSGDLEVRWRVASSDGHPIEGTIAFTLDAPAAQPTASAAPTAEPAATPEPTTAEPAAAPTAEAEETGLAGLPTWLKVAVGVAALGAVAGLVVLVARRLREDRL</sequence>
<feature type="domain" description="CopC" evidence="8">
    <location>
        <begin position="39"/>
        <end position="132"/>
    </location>
</feature>